<keyword evidence="10" id="KW-1185">Reference proteome</keyword>
<evidence type="ECO:0000256" key="2">
    <source>
        <dbReference type="ARBA" id="ARBA00010157"/>
    </source>
</evidence>
<feature type="domain" description="SSD" evidence="8">
    <location>
        <begin position="596"/>
        <end position="722"/>
    </location>
</feature>
<feature type="transmembrane region" description="Helical" evidence="7">
    <location>
        <begin position="565"/>
        <end position="584"/>
    </location>
</feature>
<sequence length="745" mass="80930">MGQKESMLERYGKAVAGKKTRWVTILVWVALVMVLNLLFPQANSQTVENAPNLGDNRPSVKAEALAKEQFPNESGVPALIVLHREGGMQDQDLVKLGKVTEHFTKNPLPNQTLIPPLHQLPPPALKQQLSEDGSTIVVPVFFEKTATVDELKESIEVFEKKTSEIIGSDVFEASVTSADALSARVTGPVGIQIDATGLFESADVTLLIATVLLVLVLLLLIYRSPILALIPLVGVGFAYGVISPLLGWFGEEGWITFDSQSISIMTVLLFGAGTDYCLFLVARFRQDLKVQENRFMALRHAISGATGAVAMSGFTVVVSLLALLLAEYGSYQRFAIPFSLSIFIMMIASITLVPALLAVFGRASFFPFVPRTPEMQRERARKKGKPEPKPKQENRMGLAIGSLVTKRPWTVTLVTVILLGAMATFATQVKINFDTLSSFPEDIPSREGFTLIGQQFSEGELAPVNVMIDTEGKTVDLKSALAGLDYVSKVGDPAKGATDANIQAYSVEFKMNPYSNEAMDRLPDLRAAVEKTLGDAGIPDAADNVFIGGQTAEQLDTKEATEGDTARIIPVVVVLIALILVAYLRSIVAMLYLMGTVLLSYFSALGIGWIIIHYGMGADFIQGSIPLYVFVFLVALGEDYNIFMISSIWEKRRRMPLLQAIKEGVAQTGGVITSAGLILAGTFAVLASLPIQVLVHFGLITAIGVLLDTFIVRPFLVPALTTLLGRRAFWPGEYKPVKELGKRSF</sequence>
<dbReference type="Pfam" id="PF03176">
    <property type="entry name" value="MMPL"/>
    <property type="match status" value="2"/>
</dbReference>
<organism evidence="9 10">
    <name type="scientific">Paenibacillus gansuensis</name>
    <dbReference type="NCBI Taxonomy" id="306542"/>
    <lineage>
        <taxon>Bacteria</taxon>
        <taxon>Bacillati</taxon>
        <taxon>Bacillota</taxon>
        <taxon>Bacilli</taxon>
        <taxon>Bacillales</taxon>
        <taxon>Paenibacillaceae</taxon>
        <taxon>Paenibacillus</taxon>
    </lineage>
</organism>
<keyword evidence="6 7" id="KW-0472">Membrane</keyword>
<gene>
    <name evidence="9" type="ORF">ACFSUF_15260</name>
</gene>
<name>A0ABW5PFD6_9BACL</name>
<comment type="caution">
    <text evidence="9">The sequence shown here is derived from an EMBL/GenBank/DDBJ whole genome shotgun (WGS) entry which is preliminary data.</text>
</comment>
<feature type="transmembrane region" description="Helical" evidence="7">
    <location>
        <begin position="229"/>
        <end position="250"/>
    </location>
</feature>
<feature type="transmembrane region" description="Helical" evidence="7">
    <location>
        <begin position="664"/>
        <end position="687"/>
    </location>
</feature>
<dbReference type="SUPFAM" id="SSF82866">
    <property type="entry name" value="Multidrug efflux transporter AcrB transmembrane domain"/>
    <property type="match status" value="2"/>
</dbReference>
<dbReference type="Gene3D" id="1.20.1640.10">
    <property type="entry name" value="Multidrug efflux transporter AcrB transmembrane domain"/>
    <property type="match status" value="2"/>
</dbReference>
<reference evidence="10" key="1">
    <citation type="journal article" date="2019" name="Int. J. Syst. Evol. Microbiol.">
        <title>The Global Catalogue of Microorganisms (GCM) 10K type strain sequencing project: providing services to taxonomists for standard genome sequencing and annotation.</title>
        <authorList>
            <consortium name="The Broad Institute Genomics Platform"/>
            <consortium name="The Broad Institute Genome Sequencing Center for Infectious Disease"/>
            <person name="Wu L."/>
            <person name="Ma J."/>
        </authorList>
    </citation>
    <scope>NUCLEOTIDE SEQUENCE [LARGE SCALE GENOMIC DNA]</scope>
    <source>
        <strain evidence="10">KCTC 3950</strain>
    </source>
</reference>
<feature type="transmembrane region" description="Helical" evidence="7">
    <location>
        <begin position="204"/>
        <end position="222"/>
    </location>
</feature>
<evidence type="ECO:0000256" key="5">
    <source>
        <dbReference type="ARBA" id="ARBA00022989"/>
    </source>
</evidence>
<dbReference type="InterPro" id="IPR050545">
    <property type="entry name" value="Mycobact_MmpL"/>
</dbReference>
<feature type="transmembrane region" description="Helical" evidence="7">
    <location>
        <begin position="302"/>
        <end position="326"/>
    </location>
</feature>
<evidence type="ECO:0000256" key="7">
    <source>
        <dbReference type="SAM" id="Phobius"/>
    </source>
</evidence>
<feature type="transmembrane region" description="Helical" evidence="7">
    <location>
        <begin position="693"/>
        <end position="716"/>
    </location>
</feature>
<dbReference type="PRINTS" id="PR00702">
    <property type="entry name" value="ACRIFLAVINRP"/>
</dbReference>
<dbReference type="PROSITE" id="PS50156">
    <property type="entry name" value="SSD"/>
    <property type="match status" value="2"/>
</dbReference>
<comment type="subcellular location">
    <subcellularLocation>
        <location evidence="1">Cell membrane</location>
        <topology evidence="1">Multi-pass membrane protein</topology>
    </subcellularLocation>
</comment>
<dbReference type="InterPro" id="IPR001036">
    <property type="entry name" value="Acrflvin-R"/>
</dbReference>
<dbReference type="InterPro" id="IPR000731">
    <property type="entry name" value="SSD"/>
</dbReference>
<dbReference type="PANTHER" id="PTHR33406">
    <property type="entry name" value="MEMBRANE PROTEIN MJ1562-RELATED"/>
    <property type="match status" value="1"/>
</dbReference>
<evidence type="ECO:0000313" key="10">
    <source>
        <dbReference type="Proteomes" id="UP001597541"/>
    </source>
</evidence>
<dbReference type="InterPro" id="IPR004869">
    <property type="entry name" value="MMPL_dom"/>
</dbReference>
<dbReference type="Proteomes" id="UP001597541">
    <property type="component" value="Unassembled WGS sequence"/>
</dbReference>
<dbReference type="EMBL" id="JBHUME010000009">
    <property type="protein sequence ID" value="MFD2613773.1"/>
    <property type="molecule type" value="Genomic_DNA"/>
</dbReference>
<feature type="transmembrane region" description="Helical" evidence="7">
    <location>
        <begin position="262"/>
        <end position="281"/>
    </location>
</feature>
<feature type="transmembrane region" description="Helical" evidence="7">
    <location>
        <begin position="409"/>
        <end position="429"/>
    </location>
</feature>
<proteinExistence type="inferred from homology"/>
<evidence type="ECO:0000313" key="9">
    <source>
        <dbReference type="EMBL" id="MFD2613773.1"/>
    </source>
</evidence>
<evidence type="ECO:0000259" key="8">
    <source>
        <dbReference type="PROSITE" id="PS50156"/>
    </source>
</evidence>
<accession>A0ABW5PFD6</accession>
<evidence type="ECO:0000256" key="1">
    <source>
        <dbReference type="ARBA" id="ARBA00004651"/>
    </source>
</evidence>
<keyword evidence="5 7" id="KW-1133">Transmembrane helix</keyword>
<feature type="transmembrane region" description="Helical" evidence="7">
    <location>
        <begin position="591"/>
        <end position="612"/>
    </location>
</feature>
<dbReference type="RefSeq" id="WP_377603916.1">
    <property type="nucleotide sequence ID" value="NZ_JBHUME010000009.1"/>
</dbReference>
<evidence type="ECO:0000256" key="3">
    <source>
        <dbReference type="ARBA" id="ARBA00022475"/>
    </source>
</evidence>
<evidence type="ECO:0000256" key="6">
    <source>
        <dbReference type="ARBA" id="ARBA00023136"/>
    </source>
</evidence>
<dbReference type="PANTHER" id="PTHR33406:SF6">
    <property type="entry name" value="MEMBRANE PROTEIN YDGH-RELATED"/>
    <property type="match status" value="1"/>
</dbReference>
<feature type="transmembrane region" description="Helical" evidence="7">
    <location>
        <begin position="21"/>
        <end position="39"/>
    </location>
</feature>
<keyword evidence="4 7" id="KW-0812">Transmembrane</keyword>
<keyword evidence="3" id="KW-1003">Cell membrane</keyword>
<feature type="domain" description="SSD" evidence="8">
    <location>
        <begin position="255"/>
        <end position="359"/>
    </location>
</feature>
<protein>
    <submittedName>
        <fullName evidence="9">MMPL family transporter</fullName>
    </submittedName>
</protein>
<feature type="transmembrane region" description="Helical" evidence="7">
    <location>
        <begin position="624"/>
        <end position="643"/>
    </location>
</feature>
<feature type="transmembrane region" description="Helical" evidence="7">
    <location>
        <begin position="338"/>
        <end position="361"/>
    </location>
</feature>
<comment type="similarity">
    <text evidence="2">Belongs to the resistance-nodulation-cell division (RND) (TC 2.A.6) family. MmpL subfamily.</text>
</comment>
<evidence type="ECO:0000256" key="4">
    <source>
        <dbReference type="ARBA" id="ARBA00022692"/>
    </source>
</evidence>